<dbReference type="RefSeq" id="WP_159980344.1">
    <property type="nucleotide sequence ID" value="NZ_BLIV01000009.1"/>
</dbReference>
<evidence type="ECO:0000313" key="3">
    <source>
        <dbReference type="EMBL" id="GFE52063.1"/>
    </source>
</evidence>
<evidence type="ECO:0000313" key="4">
    <source>
        <dbReference type="Proteomes" id="UP000436522"/>
    </source>
</evidence>
<gene>
    <name evidence="3" type="ORF">So717_38160</name>
</gene>
<protein>
    <submittedName>
        <fullName evidence="3">Uncharacterized protein</fullName>
    </submittedName>
</protein>
<evidence type="ECO:0000256" key="2">
    <source>
        <dbReference type="SAM" id="Phobius"/>
    </source>
</evidence>
<dbReference type="Proteomes" id="UP000436522">
    <property type="component" value="Unassembled WGS sequence"/>
</dbReference>
<dbReference type="AlphaFoldDB" id="A0A640VV75"/>
<comment type="caution">
    <text evidence="3">The sequence shown here is derived from an EMBL/GenBank/DDBJ whole genome shotgun (WGS) entry which is preliminary data.</text>
</comment>
<sequence length="69" mass="6680">MADYTTHTSDGVSGKGIFIALVVIGAFVFLLAVLGTSTVPPEGDGAADPAAIETAPPAAADPAAPAVVD</sequence>
<keyword evidence="4" id="KW-1185">Reference proteome</keyword>
<feature type="region of interest" description="Disordered" evidence="1">
    <location>
        <begin position="41"/>
        <end position="69"/>
    </location>
</feature>
<keyword evidence="2" id="KW-0812">Transmembrane</keyword>
<keyword evidence="2" id="KW-0472">Membrane</keyword>
<organism evidence="3 4">
    <name type="scientific">Roseobacter cerasinus</name>
    <dbReference type="NCBI Taxonomy" id="2602289"/>
    <lineage>
        <taxon>Bacteria</taxon>
        <taxon>Pseudomonadati</taxon>
        <taxon>Pseudomonadota</taxon>
        <taxon>Alphaproteobacteria</taxon>
        <taxon>Rhodobacterales</taxon>
        <taxon>Roseobacteraceae</taxon>
        <taxon>Roseobacter</taxon>
    </lineage>
</organism>
<dbReference type="EMBL" id="BLIV01000009">
    <property type="protein sequence ID" value="GFE52063.1"/>
    <property type="molecule type" value="Genomic_DNA"/>
</dbReference>
<accession>A0A640VV75</accession>
<name>A0A640VV75_9RHOB</name>
<keyword evidence="2" id="KW-1133">Transmembrane helix</keyword>
<evidence type="ECO:0000256" key="1">
    <source>
        <dbReference type="SAM" id="MobiDB-lite"/>
    </source>
</evidence>
<feature type="transmembrane region" description="Helical" evidence="2">
    <location>
        <begin position="16"/>
        <end position="34"/>
    </location>
</feature>
<reference evidence="3 4" key="1">
    <citation type="submission" date="2019-12" db="EMBL/GenBank/DDBJ databases">
        <title>Roseobacter cerasinus sp. nov., isolated from seawater around aquaculture.</title>
        <authorList>
            <person name="Muramatsu S."/>
            <person name="Takabe Y."/>
            <person name="Mori K."/>
            <person name="Takaichi S."/>
            <person name="Hanada S."/>
        </authorList>
    </citation>
    <scope>NUCLEOTIDE SEQUENCE [LARGE SCALE GENOMIC DNA]</scope>
    <source>
        <strain evidence="3 4">AI77</strain>
    </source>
</reference>
<proteinExistence type="predicted"/>